<keyword evidence="1" id="KW-0732">Signal</keyword>
<feature type="region of interest" description="Disordered" evidence="2">
    <location>
        <begin position="58"/>
        <end position="79"/>
    </location>
</feature>
<dbReference type="PROSITE" id="PS51318">
    <property type="entry name" value="TAT"/>
    <property type="match status" value="1"/>
</dbReference>
<name>A0A7D5KUV3_9EURY</name>
<dbReference type="Proteomes" id="UP000509750">
    <property type="component" value="Chromosome"/>
</dbReference>
<dbReference type="GO" id="GO:0005886">
    <property type="term" value="C:plasma membrane"/>
    <property type="evidence" value="ECO:0007669"/>
    <property type="project" value="UniProtKB-SubCell"/>
</dbReference>
<sequence>MPAEHPRGDADASHSDSDASTGDTNARVDRRTFLRRTTAAGTGLATGAAGLGTATVDGVSAQEGTGTETGAEEGEEEADTVTTRGAFAADAPMLGNSDYTGLFVHVAGVNQDASTRNVSGCPFVESDDAVVAYDVTLIDRESAGTPQGDTLLFAEVDDDTVEYGKLFIVTGQRSCGSEHTEVQLEEVGAANIRTAGAGANDGADSGTETSIPGFGVGATVAGLIGGGELLRRRRSE</sequence>
<feature type="compositionally biased region" description="Basic and acidic residues" evidence="2">
    <location>
        <begin position="1"/>
        <end position="17"/>
    </location>
</feature>
<dbReference type="InterPro" id="IPR026371">
    <property type="entry name" value="PGF_CTERM"/>
</dbReference>
<dbReference type="InterPro" id="IPR006311">
    <property type="entry name" value="TAT_signal"/>
</dbReference>
<organism evidence="3 4">
    <name type="scientific">Halorarum halophilum</name>
    <dbReference type="NCBI Taxonomy" id="2743090"/>
    <lineage>
        <taxon>Archaea</taxon>
        <taxon>Methanobacteriati</taxon>
        <taxon>Methanobacteriota</taxon>
        <taxon>Stenosarchaea group</taxon>
        <taxon>Halobacteria</taxon>
        <taxon>Halobacteriales</taxon>
        <taxon>Haloferacaceae</taxon>
        <taxon>Halorarum</taxon>
    </lineage>
</organism>
<dbReference type="AlphaFoldDB" id="A0A7D5KUV3"/>
<reference evidence="3 4" key="1">
    <citation type="submission" date="2020-07" db="EMBL/GenBank/DDBJ databases">
        <title>Gai3-2, isolated from salt lake.</title>
        <authorList>
            <person name="Cui H."/>
            <person name="Shi X."/>
        </authorList>
    </citation>
    <scope>NUCLEOTIDE SEQUENCE [LARGE SCALE GENOMIC DNA]</scope>
    <source>
        <strain evidence="3 4">Gai3-2</strain>
    </source>
</reference>
<proteinExistence type="predicted"/>
<evidence type="ECO:0000256" key="2">
    <source>
        <dbReference type="SAM" id="MobiDB-lite"/>
    </source>
</evidence>
<protein>
    <submittedName>
        <fullName evidence="3">PGF-CTERM sorting domain-containing protein</fullName>
    </submittedName>
</protein>
<evidence type="ECO:0000313" key="4">
    <source>
        <dbReference type="Proteomes" id="UP000509750"/>
    </source>
</evidence>
<evidence type="ECO:0000313" key="3">
    <source>
        <dbReference type="EMBL" id="QLG28000.1"/>
    </source>
</evidence>
<accession>A0A7D5KUV3</accession>
<gene>
    <name evidence="3" type="ORF">HUG10_10740</name>
</gene>
<dbReference type="KEGG" id="halg:HUG10_10740"/>
<dbReference type="GeneID" id="56029315"/>
<dbReference type="RefSeq" id="WP_179169575.1">
    <property type="nucleotide sequence ID" value="NZ_CP058529.1"/>
</dbReference>
<feature type="compositionally biased region" description="Acidic residues" evidence="2">
    <location>
        <begin position="70"/>
        <end position="79"/>
    </location>
</feature>
<dbReference type="OrthoDB" id="308075at2157"/>
<evidence type="ECO:0000256" key="1">
    <source>
        <dbReference type="ARBA" id="ARBA00022729"/>
    </source>
</evidence>
<feature type="region of interest" description="Disordered" evidence="2">
    <location>
        <begin position="1"/>
        <end position="34"/>
    </location>
</feature>
<dbReference type="GO" id="GO:0030115">
    <property type="term" value="C:S-layer"/>
    <property type="evidence" value="ECO:0007669"/>
    <property type="project" value="UniProtKB-SubCell"/>
</dbReference>
<dbReference type="EMBL" id="CP058529">
    <property type="protein sequence ID" value="QLG28000.1"/>
    <property type="molecule type" value="Genomic_DNA"/>
</dbReference>
<keyword evidence="4" id="KW-1185">Reference proteome</keyword>
<dbReference type="NCBIfam" id="TIGR04126">
    <property type="entry name" value="PGF_CTERM"/>
    <property type="match status" value="1"/>
</dbReference>